<sequence>MNDHLKESIPFSHHVQFSDGCAAQFKSKRHFQHVSESKEPSMERAFFGSRHGKSRCDPLGGLVKKQSETFVRSRKGTIRDAKQMFEFCEANLSLNSGGKCEHKKRVFFYNETIKRDTENKKLKTLKGTHNVHNVRGVEIGKVEARNLSCFCDACRKGLETASCKNSSYVQDWEVHTISERSQDGKKQVNKKTSKGSKGKTMCEDTQKDAQPAKVNIGKRRNGKQSTDQKIQQHDLILGCKSFKDLKILTNGMNTEPLQEREYRSFSDTEEINDQPSEPMVADTDGSSPARDLDVPVDVIEDDGSQQTSMVDCGSDDPPSEPMVADTDGSSPARDLDVPVDDGSQQTSVVDFGSDDPPSEPIVADTYGSSPARDLDVPVDVKVDDGSQQTSMVDCGSDDPPSEPMVADTDGSSPARDLDVPVDVKVDDGSQQTSMVDFGSDDPPSEPMVADTDGSSPARDLDVPVDVKVDDGSQQTSVVDFGSDDRPSEPLVADTDGSSPARDLDVPVDVKVDDGSQQTSVVDCGSADPPSGPIVTDTDGSSLARDLDVPVDVKVDDGSQQTRYQIGNYIIVQHGQSLIHAVTTRQVTTLNFLTTDRSHNGTAPGAAQNCHPSGPLVSEKPVGYHLEAGKEGPGASLHADAHLPVAHRLPDPVLNSRLKVIAGRASLGGD</sequence>
<dbReference type="EMBL" id="CP111021">
    <property type="protein sequence ID" value="WAR17157.1"/>
    <property type="molecule type" value="Genomic_DNA"/>
</dbReference>
<dbReference type="Proteomes" id="UP001164746">
    <property type="component" value="Chromosome 10"/>
</dbReference>
<evidence type="ECO:0000313" key="3">
    <source>
        <dbReference type="Proteomes" id="UP001164746"/>
    </source>
</evidence>
<protein>
    <submittedName>
        <fullName evidence="2">Uncharacterized protein</fullName>
    </submittedName>
</protein>
<accession>A0ABY7F806</accession>
<keyword evidence="3" id="KW-1185">Reference proteome</keyword>
<feature type="compositionally biased region" description="Basic and acidic residues" evidence="1">
    <location>
        <begin position="458"/>
        <end position="470"/>
    </location>
</feature>
<gene>
    <name evidence="2" type="ORF">MAR_031751</name>
</gene>
<proteinExistence type="predicted"/>
<feature type="compositionally biased region" description="Basic and acidic residues" evidence="1">
    <location>
        <begin position="415"/>
        <end position="427"/>
    </location>
</feature>
<dbReference type="PANTHER" id="PTHR46601:SF1">
    <property type="entry name" value="ADF-H DOMAIN-CONTAINING PROTEIN"/>
    <property type="match status" value="1"/>
</dbReference>
<feature type="compositionally biased region" description="Basic and acidic residues" evidence="1">
    <location>
        <begin position="372"/>
        <end position="384"/>
    </location>
</feature>
<feature type="region of interest" description="Disordered" evidence="1">
    <location>
        <begin position="258"/>
        <end position="504"/>
    </location>
</feature>
<feature type="compositionally biased region" description="Basic residues" evidence="1">
    <location>
        <begin position="187"/>
        <end position="197"/>
    </location>
</feature>
<organism evidence="2 3">
    <name type="scientific">Mya arenaria</name>
    <name type="common">Soft-shell clam</name>
    <dbReference type="NCBI Taxonomy" id="6604"/>
    <lineage>
        <taxon>Eukaryota</taxon>
        <taxon>Metazoa</taxon>
        <taxon>Spiralia</taxon>
        <taxon>Lophotrochozoa</taxon>
        <taxon>Mollusca</taxon>
        <taxon>Bivalvia</taxon>
        <taxon>Autobranchia</taxon>
        <taxon>Heteroconchia</taxon>
        <taxon>Euheterodonta</taxon>
        <taxon>Imparidentia</taxon>
        <taxon>Neoheterodontei</taxon>
        <taxon>Myida</taxon>
        <taxon>Myoidea</taxon>
        <taxon>Myidae</taxon>
        <taxon>Mya</taxon>
    </lineage>
</organism>
<reference evidence="2" key="1">
    <citation type="submission" date="2022-11" db="EMBL/GenBank/DDBJ databases">
        <title>Centuries of genome instability and evolution in soft-shell clam transmissible cancer (bioRxiv).</title>
        <authorList>
            <person name="Hart S.F.M."/>
            <person name="Yonemitsu M.A."/>
            <person name="Giersch R.M."/>
            <person name="Beal B.F."/>
            <person name="Arriagada G."/>
            <person name="Davis B.W."/>
            <person name="Ostrander E.A."/>
            <person name="Goff S.P."/>
            <person name="Metzger M.J."/>
        </authorList>
    </citation>
    <scope>NUCLEOTIDE SEQUENCE</scope>
    <source>
        <strain evidence="2">MELC-2E11</strain>
        <tissue evidence="2">Siphon/mantle</tissue>
    </source>
</reference>
<feature type="region of interest" description="Disordered" evidence="1">
    <location>
        <begin position="179"/>
        <end position="209"/>
    </location>
</feature>
<dbReference type="PANTHER" id="PTHR46601">
    <property type="entry name" value="ULP_PROTEASE DOMAIN-CONTAINING PROTEIN"/>
    <property type="match status" value="1"/>
</dbReference>
<name>A0ABY7F806_MYAAR</name>
<feature type="region of interest" description="Disordered" evidence="1">
    <location>
        <begin position="517"/>
        <end position="541"/>
    </location>
</feature>
<evidence type="ECO:0000313" key="2">
    <source>
        <dbReference type="EMBL" id="WAR17157.1"/>
    </source>
</evidence>
<evidence type="ECO:0000256" key="1">
    <source>
        <dbReference type="SAM" id="MobiDB-lite"/>
    </source>
</evidence>